<evidence type="ECO:0000313" key="1">
    <source>
        <dbReference type="EMBL" id="KAG0293482.1"/>
    </source>
</evidence>
<gene>
    <name evidence="1" type="ORF">BGZ96_002768</name>
</gene>
<reference evidence="1 2" key="1">
    <citation type="journal article" date="2020" name="Fungal Divers.">
        <title>Resolving the Mortierellaceae phylogeny through synthesis of multi-gene phylogenetics and phylogenomics.</title>
        <authorList>
            <person name="Vandepol N."/>
            <person name="Liber J."/>
            <person name="Desiro A."/>
            <person name="Na H."/>
            <person name="Kennedy M."/>
            <person name="Barry K."/>
            <person name="Grigoriev I.V."/>
            <person name="Miller A.N."/>
            <person name="O'Donnell K."/>
            <person name="Stajich J.E."/>
            <person name="Bonito G."/>
        </authorList>
    </citation>
    <scope>NUCLEOTIDE SEQUENCE [LARGE SCALE GENOMIC DNA]</scope>
    <source>
        <strain evidence="1 2">AD045</strain>
    </source>
</reference>
<feature type="non-terminal residue" evidence="1">
    <location>
        <position position="145"/>
    </location>
</feature>
<dbReference type="EMBL" id="JAAAIM010000154">
    <property type="protein sequence ID" value="KAG0293482.1"/>
    <property type="molecule type" value="Genomic_DNA"/>
</dbReference>
<evidence type="ECO:0000313" key="2">
    <source>
        <dbReference type="Proteomes" id="UP001194696"/>
    </source>
</evidence>
<sequence length="145" mass="15581">MDIVEITLNYVDEQNIVSWEDIEQVFPGVKRVRNGSSVIKFLRGSDRQSINHCSRSVLDVVLSTCVQPVVANPAKFDLVGGQTNVPCGAPVNDGFINARGATPPIPATPVSDIHLLDTSSYPSYATSAASKATLFQQVVAHASRK</sequence>
<organism evidence="1 2">
    <name type="scientific">Linnemannia gamsii</name>
    <dbReference type="NCBI Taxonomy" id="64522"/>
    <lineage>
        <taxon>Eukaryota</taxon>
        <taxon>Fungi</taxon>
        <taxon>Fungi incertae sedis</taxon>
        <taxon>Mucoromycota</taxon>
        <taxon>Mortierellomycotina</taxon>
        <taxon>Mortierellomycetes</taxon>
        <taxon>Mortierellales</taxon>
        <taxon>Mortierellaceae</taxon>
        <taxon>Linnemannia</taxon>
    </lineage>
</organism>
<dbReference type="Proteomes" id="UP001194696">
    <property type="component" value="Unassembled WGS sequence"/>
</dbReference>
<comment type="caution">
    <text evidence="1">The sequence shown here is derived from an EMBL/GenBank/DDBJ whole genome shotgun (WGS) entry which is preliminary data.</text>
</comment>
<keyword evidence="2" id="KW-1185">Reference proteome</keyword>
<accession>A0ABQ7K9C0</accession>
<proteinExistence type="predicted"/>
<protein>
    <submittedName>
        <fullName evidence="1">Uncharacterized protein</fullName>
    </submittedName>
</protein>
<name>A0ABQ7K9C0_9FUNG</name>